<evidence type="ECO:0000256" key="2">
    <source>
        <dbReference type="ARBA" id="ARBA00022898"/>
    </source>
</evidence>
<dbReference type="Gene3D" id="3.40.50.1100">
    <property type="match status" value="2"/>
</dbReference>
<proteinExistence type="predicted"/>
<dbReference type="EMBL" id="CP022753">
    <property type="protein sequence ID" value="ASU85042.1"/>
    <property type="molecule type" value="Genomic_DNA"/>
</dbReference>
<feature type="domain" description="Tryptophan synthase beta chain-like PALP" evidence="3">
    <location>
        <begin position="16"/>
        <end position="301"/>
    </location>
</feature>
<evidence type="ECO:0000313" key="5">
    <source>
        <dbReference type="Proteomes" id="UP000215005"/>
    </source>
</evidence>
<protein>
    <submittedName>
        <fullName evidence="4">Cysteine synthase</fullName>
    </submittedName>
</protein>
<dbReference type="RefSeq" id="WP_017619815.1">
    <property type="nucleotide sequence ID" value="NZ_ANBG01000267.1"/>
</dbReference>
<dbReference type="Pfam" id="PF00291">
    <property type="entry name" value="PALP"/>
    <property type="match status" value="1"/>
</dbReference>
<sequence>MTATTLDRVDGFGRLVSDTPTTRLDITINDIPRTLRLKLDGHNIGGSIKARTAYGLVRDLAQRGRLEPDTEIVESTSGNLGIALALLGKYLGVRVTTVVDPLITDGALRRLRELGARVEMVHERDNNGGYLLSRLGRVRQLLDSDPRRVWTDQYNNPANPRIHEMTTGPEMRERGALDLDAVFLAISTGGTLAGVSADMKQASPSTAVVAVDIDGSIAYRGTAAPRRVSGIGASRRSTFLDDWMIDDFRSVTLAEMAASCRAMLEEHGLYLGASSGAVLAACLRYLADTPDARDVCCLCPDLGEKYASTIYNTAWLRSAGCSEEALSNHWLPVRASG</sequence>
<dbReference type="OrthoDB" id="9805733at2"/>
<dbReference type="Proteomes" id="UP000215005">
    <property type="component" value="Chromosome"/>
</dbReference>
<evidence type="ECO:0000259" key="3">
    <source>
        <dbReference type="Pfam" id="PF00291"/>
    </source>
</evidence>
<name>A0A223SA90_9ACTN</name>
<keyword evidence="2" id="KW-0663">Pyridoxal phosphate</keyword>
<dbReference type="CDD" id="cd01561">
    <property type="entry name" value="CBS_like"/>
    <property type="match status" value="1"/>
</dbReference>
<accession>A0A223SA90</accession>
<dbReference type="InterPro" id="IPR036052">
    <property type="entry name" value="TrpB-like_PALP_sf"/>
</dbReference>
<dbReference type="InterPro" id="IPR001926">
    <property type="entry name" value="TrpB-like_PALP"/>
</dbReference>
<dbReference type="AlphaFoldDB" id="A0A223SA90"/>
<keyword evidence="5" id="KW-1185">Reference proteome</keyword>
<evidence type="ECO:0000256" key="1">
    <source>
        <dbReference type="ARBA" id="ARBA00001933"/>
    </source>
</evidence>
<dbReference type="PANTHER" id="PTHR10314">
    <property type="entry name" value="CYSTATHIONINE BETA-SYNTHASE"/>
    <property type="match status" value="1"/>
</dbReference>
<comment type="cofactor">
    <cofactor evidence="1">
        <name>pyridoxal 5'-phosphate</name>
        <dbReference type="ChEBI" id="CHEBI:597326"/>
    </cofactor>
</comment>
<dbReference type="InterPro" id="IPR050214">
    <property type="entry name" value="Cys_Synth/Cystath_Beta-Synth"/>
</dbReference>
<dbReference type="SUPFAM" id="SSF53686">
    <property type="entry name" value="Tryptophan synthase beta subunit-like PLP-dependent enzymes"/>
    <property type="match status" value="1"/>
</dbReference>
<gene>
    <name evidence="4" type="ORF">CDO52_21595</name>
</gene>
<organism evidence="4 5">
    <name type="scientific">Nocardiopsis gilva YIM 90087</name>
    <dbReference type="NCBI Taxonomy" id="1235441"/>
    <lineage>
        <taxon>Bacteria</taxon>
        <taxon>Bacillati</taxon>
        <taxon>Actinomycetota</taxon>
        <taxon>Actinomycetes</taxon>
        <taxon>Streptosporangiales</taxon>
        <taxon>Nocardiopsidaceae</taxon>
        <taxon>Nocardiopsis</taxon>
    </lineage>
</organism>
<dbReference type="GO" id="GO:1901605">
    <property type="term" value="P:alpha-amino acid metabolic process"/>
    <property type="evidence" value="ECO:0007669"/>
    <property type="project" value="UniProtKB-ARBA"/>
</dbReference>
<evidence type="ECO:0000313" key="4">
    <source>
        <dbReference type="EMBL" id="ASU85042.1"/>
    </source>
</evidence>
<dbReference type="KEGG" id="ngv:CDO52_21595"/>
<reference evidence="4 5" key="1">
    <citation type="submission" date="2017-08" db="EMBL/GenBank/DDBJ databases">
        <title>The complete genome sequence of Nocardiopsis gilva YIM 90087.</title>
        <authorList>
            <person name="Yin M."/>
            <person name="Tang S."/>
        </authorList>
    </citation>
    <scope>NUCLEOTIDE SEQUENCE [LARGE SCALE GENOMIC DNA]</scope>
    <source>
        <strain evidence="4 5">YIM 90087</strain>
    </source>
</reference>